<evidence type="ECO:0000313" key="4">
    <source>
        <dbReference type="Proteomes" id="UP001168098"/>
    </source>
</evidence>
<organism evidence="2 4">
    <name type="scientific">Vitis rotundifolia</name>
    <name type="common">Muscadine grape</name>
    <dbReference type="NCBI Taxonomy" id="103349"/>
    <lineage>
        <taxon>Eukaryota</taxon>
        <taxon>Viridiplantae</taxon>
        <taxon>Streptophyta</taxon>
        <taxon>Embryophyta</taxon>
        <taxon>Tracheophyta</taxon>
        <taxon>Spermatophyta</taxon>
        <taxon>Magnoliopsida</taxon>
        <taxon>eudicotyledons</taxon>
        <taxon>Gunneridae</taxon>
        <taxon>Pentapetalae</taxon>
        <taxon>rosids</taxon>
        <taxon>Vitales</taxon>
        <taxon>Vitaceae</taxon>
        <taxon>Viteae</taxon>
        <taxon>Vitis</taxon>
    </lineage>
</organism>
<dbReference type="InterPro" id="IPR000916">
    <property type="entry name" value="Bet_v_I/MLP"/>
</dbReference>
<evidence type="ECO:0000259" key="1">
    <source>
        <dbReference type="Pfam" id="PF00407"/>
    </source>
</evidence>
<keyword evidence="4" id="KW-1185">Reference proteome</keyword>
<protein>
    <recommendedName>
        <fullName evidence="1">Bet v I/Major latex protein domain-containing protein</fullName>
    </recommendedName>
</protein>
<dbReference type="SUPFAM" id="SSF55961">
    <property type="entry name" value="Bet v1-like"/>
    <property type="match status" value="1"/>
</dbReference>
<dbReference type="Gene3D" id="3.30.530.20">
    <property type="match status" value="1"/>
</dbReference>
<dbReference type="GO" id="GO:0006952">
    <property type="term" value="P:defense response"/>
    <property type="evidence" value="ECO:0007669"/>
    <property type="project" value="InterPro"/>
</dbReference>
<comment type="caution">
    <text evidence="2">The sequence shown here is derived from an EMBL/GenBank/DDBJ whole genome shotgun (WGS) entry which is preliminary data.</text>
</comment>
<accession>A0AA39AK39</accession>
<dbReference type="PANTHER" id="PTHR31907">
    <property type="entry name" value="MLP-LIKE PROTEIN 423"/>
    <property type="match status" value="1"/>
</dbReference>
<dbReference type="AlphaFoldDB" id="A0AA39AK39"/>
<evidence type="ECO:0000313" key="2">
    <source>
        <dbReference type="EMBL" id="KAJ9708440.1"/>
    </source>
</evidence>
<dbReference type="InterPro" id="IPR023393">
    <property type="entry name" value="START-like_dom_sf"/>
</dbReference>
<feature type="domain" description="Bet v I/Major latex protein" evidence="1">
    <location>
        <begin position="1"/>
        <end position="48"/>
    </location>
</feature>
<gene>
    <name evidence="2" type="ORF">PVL29_000467</name>
    <name evidence="3" type="ORF">PVL29_000468</name>
</gene>
<evidence type="ECO:0000313" key="3">
    <source>
        <dbReference type="EMBL" id="KAJ9708441.1"/>
    </source>
</evidence>
<name>A0AA39AK39_VITRO</name>
<dbReference type="Pfam" id="PF00407">
    <property type="entry name" value="Bet_v_1"/>
    <property type="match status" value="1"/>
</dbReference>
<dbReference type="EMBL" id="JARBHA010000001">
    <property type="protein sequence ID" value="KAJ9708440.1"/>
    <property type="molecule type" value="Genomic_DNA"/>
</dbReference>
<proteinExistence type="predicted"/>
<reference evidence="2 4" key="1">
    <citation type="journal article" date="2023" name="BMC Biotechnol.">
        <title>Vitis rotundifolia cv Carlos genome sequencing.</title>
        <authorList>
            <person name="Huff M."/>
            <person name="Hulse-Kemp A."/>
            <person name="Scheffler B."/>
            <person name="Youngblood R."/>
            <person name="Simpson S."/>
            <person name="Babiker E."/>
            <person name="Staton M."/>
        </authorList>
    </citation>
    <scope>NUCLEOTIDE SEQUENCE [LARGE SCALE GENOMIC DNA]</scope>
    <source>
        <tissue evidence="2">Leaf</tissue>
    </source>
</reference>
<sequence length="49" mass="5694">MQVTAKDKGTLVKWTREYEKVNEDVPDPHAYLEFAVNSTKDIEGHYLRA</sequence>
<dbReference type="EMBL" id="JARBHA010000001">
    <property type="protein sequence ID" value="KAJ9708441.1"/>
    <property type="molecule type" value="Genomic_DNA"/>
</dbReference>
<dbReference type="Proteomes" id="UP001168098">
    <property type="component" value="Unassembled WGS sequence"/>
</dbReference>
<dbReference type="InterPro" id="IPR051761">
    <property type="entry name" value="MLP-like_ligand-binding"/>
</dbReference>